<dbReference type="AlphaFoldDB" id="A0A6H3NWY0"/>
<keyword evidence="3" id="KW-1185">Reference proteome</keyword>
<organism evidence="2 3">
    <name type="scientific">Leptospira bandrabouensis</name>
    <dbReference type="NCBI Taxonomy" id="2484903"/>
    <lineage>
        <taxon>Bacteria</taxon>
        <taxon>Pseudomonadati</taxon>
        <taxon>Spirochaetota</taxon>
        <taxon>Spirochaetia</taxon>
        <taxon>Leptospirales</taxon>
        <taxon>Leptospiraceae</taxon>
        <taxon>Leptospira</taxon>
    </lineage>
</organism>
<dbReference type="Proteomes" id="UP000297649">
    <property type="component" value="Unassembled WGS sequence"/>
</dbReference>
<gene>
    <name evidence="2" type="ORF">EHR08_01750</name>
</gene>
<reference evidence="2" key="1">
    <citation type="journal article" date="2019" name="PLoS Negl. Trop. Dis.">
        <title>Revisiting the worldwide diversity of Leptospira species in the environment.</title>
        <authorList>
            <person name="Vincent A.T."/>
            <person name="Schiettekatte O."/>
            <person name="Bourhy P."/>
            <person name="Veyrier F.J."/>
            <person name="Picardeau M."/>
        </authorList>
    </citation>
    <scope>NUCLEOTIDE SEQUENCE [LARGE SCALE GENOMIC DNA]</scope>
    <source>
        <strain evidence="2">201601109</strain>
    </source>
</reference>
<proteinExistence type="predicted"/>
<feature type="domain" description="tRNA(Ile)-lysidine/2-thiocytidine synthase N-terminal" evidence="1">
    <location>
        <begin position="34"/>
        <end position="86"/>
    </location>
</feature>
<dbReference type="InterPro" id="IPR014729">
    <property type="entry name" value="Rossmann-like_a/b/a_fold"/>
</dbReference>
<dbReference type="Pfam" id="PF01171">
    <property type="entry name" value="ATP_bind_3"/>
    <property type="match status" value="1"/>
</dbReference>
<dbReference type="InterPro" id="IPR011063">
    <property type="entry name" value="TilS/TtcA_N"/>
</dbReference>
<dbReference type="EMBL" id="RQHU01000005">
    <property type="protein sequence ID" value="TGN15054.1"/>
    <property type="molecule type" value="Genomic_DNA"/>
</dbReference>
<evidence type="ECO:0000313" key="2">
    <source>
        <dbReference type="EMBL" id="TGN15054.1"/>
    </source>
</evidence>
<sequence length="107" mass="12533">MIAEIPTSITKIFESALSRMGTNLPKHWAEQKTKFLIAYSGGKDSSILVLFFKYLKETYHIQTPTLFYLSHGIRSIEKEEKELLQFIQSTGFPYFFVKKKFQNFLLN</sequence>
<name>A0A6H3NWY0_9LEPT</name>
<protein>
    <submittedName>
        <fullName evidence="2">Arginosuccinate synthase</fullName>
    </submittedName>
</protein>
<evidence type="ECO:0000259" key="1">
    <source>
        <dbReference type="Pfam" id="PF01171"/>
    </source>
</evidence>
<comment type="caution">
    <text evidence="2">The sequence shown here is derived from an EMBL/GenBank/DDBJ whole genome shotgun (WGS) entry which is preliminary data.</text>
</comment>
<dbReference type="Gene3D" id="3.40.50.620">
    <property type="entry name" value="HUPs"/>
    <property type="match status" value="1"/>
</dbReference>
<dbReference type="RefSeq" id="WP_135744755.1">
    <property type="nucleotide sequence ID" value="NZ_RQHT01000014.1"/>
</dbReference>
<evidence type="ECO:0000313" key="3">
    <source>
        <dbReference type="Proteomes" id="UP000297649"/>
    </source>
</evidence>
<dbReference type="OrthoDB" id="332165at2"/>
<dbReference type="SUPFAM" id="SSF52402">
    <property type="entry name" value="Adenine nucleotide alpha hydrolases-like"/>
    <property type="match status" value="1"/>
</dbReference>
<accession>A0A6H3NWY0</accession>